<evidence type="ECO:0000313" key="2">
    <source>
        <dbReference type="Proteomes" id="UP000265520"/>
    </source>
</evidence>
<evidence type="ECO:0008006" key="3">
    <source>
        <dbReference type="Google" id="ProtNLM"/>
    </source>
</evidence>
<reference evidence="1 2" key="1">
    <citation type="journal article" date="2018" name="Front. Plant Sci.">
        <title>Red Clover (Trifolium pratense) and Zigzag Clover (T. medium) - A Picture of Genomic Similarities and Differences.</title>
        <authorList>
            <person name="Dluhosova J."/>
            <person name="Istvanek J."/>
            <person name="Nedelnik J."/>
            <person name="Repkova J."/>
        </authorList>
    </citation>
    <scope>NUCLEOTIDE SEQUENCE [LARGE SCALE GENOMIC DNA]</scope>
    <source>
        <strain evidence="2">cv. 10/8</strain>
        <tissue evidence="1">Leaf</tissue>
    </source>
</reference>
<dbReference type="EMBL" id="LXQA010593407">
    <property type="protein sequence ID" value="MCI61088.1"/>
    <property type="molecule type" value="Genomic_DNA"/>
</dbReference>
<comment type="caution">
    <text evidence="1">The sequence shown here is derived from an EMBL/GenBank/DDBJ whole genome shotgun (WGS) entry which is preliminary data.</text>
</comment>
<feature type="non-terminal residue" evidence="1">
    <location>
        <position position="35"/>
    </location>
</feature>
<protein>
    <recommendedName>
        <fullName evidence="3">RNase H type-1 domain-containing protein</fullName>
    </recommendedName>
</protein>
<keyword evidence="2" id="KW-1185">Reference proteome</keyword>
<dbReference type="Proteomes" id="UP000265520">
    <property type="component" value="Unassembled WGS sequence"/>
</dbReference>
<sequence length="35" mass="3987">MWGMYNGIARRQGITHLQVESDSNVLVDMTTGNYK</sequence>
<dbReference type="AlphaFoldDB" id="A0A392TJD4"/>
<accession>A0A392TJD4</accession>
<organism evidence="1 2">
    <name type="scientific">Trifolium medium</name>
    <dbReference type="NCBI Taxonomy" id="97028"/>
    <lineage>
        <taxon>Eukaryota</taxon>
        <taxon>Viridiplantae</taxon>
        <taxon>Streptophyta</taxon>
        <taxon>Embryophyta</taxon>
        <taxon>Tracheophyta</taxon>
        <taxon>Spermatophyta</taxon>
        <taxon>Magnoliopsida</taxon>
        <taxon>eudicotyledons</taxon>
        <taxon>Gunneridae</taxon>
        <taxon>Pentapetalae</taxon>
        <taxon>rosids</taxon>
        <taxon>fabids</taxon>
        <taxon>Fabales</taxon>
        <taxon>Fabaceae</taxon>
        <taxon>Papilionoideae</taxon>
        <taxon>50 kb inversion clade</taxon>
        <taxon>NPAAA clade</taxon>
        <taxon>Hologalegina</taxon>
        <taxon>IRL clade</taxon>
        <taxon>Trifolieae</taxon>
        <taxon>Trifolium</taxon>
    </lineage>
</organism>
<name>A0A392TJD4_9FABA</name>
<proteinExistence type="predicted"/>
<evidence type="ECO:0000313" key="1">
    <source>
        <dbReference type="EMBL" id="MCI61088.1"/>
    </source>
</evidence>